<feature type="transmembrane region" description="Helical" evidence="6">
    <location>
        <begin position="322"/>
        <end position="343"/>
    </location>
</feature>
<dbReference type="HOGENOM" id="CLU_001265_0_5_1"/>
<dbReference type="EMBL" id="KI440847">
    <property type="protein sequence ID" value="ERS97563.1"/>
    <property type="molecule type" value="Genomic_DNA"/>
</dbReference>
<keyword evidence="3 6" id="KW-0812">Transmembrane</keyword>
<evidence type="ECO:0000256" key="6">
    <source>
        <dbReference type="SAM" id="Phobius"/>
    </source>
</evidence>
<dbReference type="Gene3D" id="1.20.1250.20">
    <property type="entry name" value="MFS general substrate transporter like domains"/>
    <property type="match status" value="2"/>
</dbReference>
<feature type="transmembrane region" description="Helical" evidence="6">
    <location>
        <begin position="129"/>
        <end position="149"/>
    </location>
</feature>
<proteinExistence type="predicted"/>
<evidence type="ECO:0000256" key="5">
    <source>
        <dbReference type="ARBA" id="ARBA00023136"/>
    </source>
</evidence>
<evidence type="ECO:0000313" key="9">
    <source>
        <dbReference type="Proteomes" id="UP000018087"/>
    </source>
</evidence>
<dbReference type="GO" id="GO:0016020">
    <property type="term" value="C:membrane"/>
    <property type="evidence" value="ECO:0007669"/>
    <property type="project" value="UniProtKB-SubCell"/>
</dbReference>
<feature type="transmembrane region" description="Helical" evidence="6">
    <location>
        <begin position="355"/>
        <end position="374"/>
    </location>
</feature>
<dbReference type="Pfam" id="PF07690">
    <property type="entry name" value="MFS_1"/>
    <property type="match status" value="1"/>
</dbReference>
<feature type="transmembrane region" description="Helical" evidence="6">
    <location>
        <begin position="218"/>
        <end position="240"/>
    </location>
</feature>
<evidence type="ECO:0000256" key="4">
    <source>
        <dbReference type="ARBA" id="ARBA00022989"/>
    </source>
</evidence>
<keyword evidence="9" id="KW-1185">Reference proteome</keyword>
<protein>
    <recommendedName>
        <fullName evidence="7">Major facilitator superfamily (MFS) profile domain-containing protein</fullName>
    </recommendedName>
</protein>
<dbReference type="PANTHER" id="PTHR43791:SF74">
    <property type="entry name" value="TRANSPORTER, PUTATIVE (AFU_ORTHOLOGUE AFUA_1G17530)-RELATED"/>
    <property type="match status" value="1"/>
</dbReference>
<feature type="transmembrane region" description="Helical" evidence="6">
    <location>
        <begin position="187"/>
        <end position="206"/>
    </location>
</feature>
<keyword evidence="2" id="KW-0813">Transport</keyword>
<feature type="transmembrane region" description="Helical" evidence="6">
    <location>
        <begin position="293"/>
        <end position="316"/>
    </location>
</feature>
<name>U7PPK0_SPOS1</name>
<keyword evidence="5 6" id="KW-0472">Membrane</keyword>
<feature type="transmembrane region" description="Helical" evidence="6">
    <location>
        <begin position="415"/>
        <end position="434"/>
    </location>
</feature>
<sequence length="504" mass="55286">MHTPDTKPDHVVMVEAANAKEETLDADVFSPEEERRFVRKIDFWIMPLMMFTYFLQSYDKGIMSAATQFDFNADLGLTTIVGYTETGTPITNNQKYANASMMFYVGYLIGTYPQMYLTQRFGVTRVISLSVLAWGAIVMATSACSNYAGIMVARLFLGVMEAAVAPAFTVLVTFWWTREEQALRTSLWYSCVGMATMLSPLINYGIGHGVHGALHEPWKYMFLIVGAVTVAWSFVLAVFLPDTPLNCARLRDDEKALAVRRLARNNAGTVSRQFNAAQFREAFLDYKTYSSALIILLTGVPSGAIGTFGTIVINGFGFDHFASLALTSPIGAITALSILLAGYVTRRWLGLRHAIIVILALVSITGTLFCWFGPRSNRGFLFAGVFLLAVQVAAGGQAVSLAASNTSGHTKKATVSASTFLGYCIGNIIGPLIFGASPGPLYHAGFLGSFICLVCVVVIAVVTYILLRLENRRRDWLAMAGGVRRHTIDEDLTDKQNEDFRYVL</sequence>
<dbReference type="InterPro" id="IPR011701">
    <property type="entry name" value="MFS"/>
</dbReference>
<feature type="transmembrane region" description="Helical" evidence="6">
    <location>
        <begin position="446"/>
        <end position="467"/>
    </location>
</feature>
<feature type="transmembrane region" description="Helical" evidence="6">
    <location>
        <begin position="380"/>
        <end position="403"/>
    </location>
</feature>
<gene>
    <name evidence="8" type="ORF">HMPREF1624_05734</name>
</gene>
<dbReference type="GO" id="GO:0022857">
    <property type="term" value="F:transmembrane transporter activity"/>
    <property type="evidence" value="ECO:0007669"/>
    <property type="project" value="InterPro"/>
</dbReference>
<evidence type="ECO:0000313" key="8">
    <source>
        <dbReference type="EMBL" id="ERS97563.1"/>
    </source>
</evidence>
<dbReference type="PANTHER" id="PTHR43791">
    <property type="entry name" value="PERMEASE-RELATED"/>
    <property type="match status" value="1"/>
</dbReference>
<dbReference type="eggNOG" id="KOG2533">
    <property type="taxonomic scope" value="Eukaryota"/>
</dbReference>
<comment type="subcellular location">
    <subcellularLocation>
        <location evidence="1">Membrane</location>
        <topology evidence="1">Multi-pass membrane protein</topology>
    </subcellularLocation>
</comment>
<reference evidence="9" key="1">
    <citation type="journal article" date="2014" name="Genome Announc.">
        <title>Genome sequence of the pathogenic fungus Sporothrix schenckii (ATCC 58251).</title>
        <authorList>
            <person name="Cuomo C.A."/>
            <person name="Rodriguez-Del Valle N."/>
            <person name="Perez-Sanchez L."/>
            <person name="Abouelleil A."/>
            <person name="Goldberg J."/>
            <person name="Young S."/>
            <person name="Zeng Q."/>
            <person name="Birren B.W."/>
        </authorList>
    </citation>
    <scope>NUCLEOTIDE SEQUENCE [LARGE SCALE GENOMIC DNA]</scope>
    <source>
        <strain evidence="9">ATCC 58251 / de Perez 2211183</strain>
    </source>
</reference>
<accession>U7PPK0</accession>
<evidence type="ECO:0000259" key="7">
    <source>
        <dbReference type="PROSITE" id="PS50850"/>
    </source>
</evidence>
<feature type="domain" description="Major facilitator superfamily (MFS) profile" evidence="7">
    <location>
        <begin position="45"/>
        <end position="472"/>
    </location>
</feature>
<dbReference type="OrthoDB" id="6730379at2759"/>
<dbReference type="InterPro" id="IPR020846">
    <property type="entry name" value="MFS_dom"/>
</dbReference>
<keyword evidence="4 6" id="KW-1133">Transmembrane helix</keyword>
<dbReference type="PROSITE" id="PS50850">
    <property type="entry name" value="MFS"/>
    <property type="match status" value="1"/>
</dbReference>
<dbReference type="Proteomes" id="UP000018087">
    <property type="component" value="Unassembled WGS sequence"/>
</dbReference>
<evidence type="ECO:0000256" key="1">
    <source>
        <dbReference type="ARBA" id="ARBA00004141"/>
    </source>
</evidence>
<dbReference type="InterPro" id="IPR036259">
    <property type="entry name" value="MFS_trans_sf"/>
</dbReference>
<dbReference type="AlphaFoldDB" id="U7PPK0"/>
<evidence type="ECO:0000256" key="3">
    <source>
        <dbReference type="ARBA" id="ARBA00022692"/>
    </source>
</evidence>
<evidence type="ECO:0000256" key="2">
    <source>
        <dbReference type="ARBA" id="ARBA00022448"/>
    </source>
</evidence>
<dbReference type="SUPFAM" id="SSF103473">
    <property type="entry name" value="MFS general substrate transporter"/>
    <property type="match status" value="1"/>
</dbReference>
<feature type="transmembrane region" description="Helical" evidence="6">
    <location>
        <begin position="155"/>
        <end position="175"/>
    </location>
</feature>
<organism evidence="8 9">
    <name type="scientific">Sporothrix schenckii (strain ATCC 58251 / de Perez 2211183)</name>
    <name type="common">Rose-picker's disease fungus</name>
    <dbReference type="NCBI Taxonomy" id="1391915"/>
    <lineage>
        <taxon>Eukaryota</taxon>
        <taxon>Fungi</taxon>
        <taxon>Dikarya</taxon>
        <taxon>Ascomycota</taxon>
        <taxon>Pezizomycotina</taxon>
        <taxon>Sordariomycetes</taxon>
        <taxon>Sordariomycetidae</taxon>
        <taxon>Ophiostomatales</taxon>
        <taxon>Ophiostomataceae</taxon>
        <taxon>Sporothrix</taxon>
    </lineage>
</organism>